<evidence type="ECO:0000313" key="1">
    <source>
        <dbReference type="EMBL" id="ROT99005.1"/>
    </source>
</evidence>
<evidence type="ECO:0008006" key="3">
    <source>
        <dbReference type="Google" id="ProtNLM"/>
    </source>
</evidence>
<evidence type="ECO:0000313" key="2">
    <source>
        <dbReference type="Proteomes" id="UP000268016"/>
    </source>
</evidence>
<accession>A0A3N2QVE7</accession>
<dbReference type="Gene3D" id="3.40.50.1110">
    <property type="entry name" value="SGNH hydrolase"/>
    <property type="match status" value="1"/>
</dbReference>
<dbReference type="EMBL" id="RDRB01000008">
    <property type="protein sequence ID" value="ROT99005.1"/>
    <property type="molecule type" value="Genomic_DNA"/>
</dbReference>
<gene>
    <name evidence="1" type="ORF">EAT49_15370</name>
</gene>
<name>A0A3N2QVE7_9RHOB</name>
<protein>
    <recommendedName>
        <fullName evidence="3">Sialate O-acetylesterase domain-containing protein</fullName>
    </recommendedName>
</protein>
<dbReference type="InterPro" id="IPR036514">
    <property type="entry name" value="SGNH_hydro_sf"/>
</dbReference>
<dbReference type="RefSeq" id="WP_123643186.1">
    <property type="nucleotide sequence ID" value="NZ_ML119088.1"/>
</dbReference>
<dbReference type="AlphaFoldDB" id="A0A3N2QVE7"/>
<dbReference type="GO" id="GO:0016788">
    <property type="term" value="F:hydrolase activity, acting on ester bonds"/>
    <property type="evidence" value="ECO:0007669"/>
    <property type="project" value="UniProtKB-ARBA"/>
</dbReference>
<keyword evidence="2" id="KW-1185">Reference proteome</keyword>
<comment type="caution">
    <text evidence="1">The sequence shown here is derived from an EMBL/GenBank/DDBJ whole genome shotgun (WGS) entry which is preliminary data.</text>
</comment>
<proteinExistence type="predicted"/>
<reference evidence="1 2" key="1">
    <citation type="submission" date="2018-10" db="EMBL/GenBank/DDBJ databases">
        <title>Histidinibacterium lentulum gen. nov., sp. nov., a marine bacterium from the culture broth of Picochlorum sp. 122.</title>
        <authorList>
            <person name="Wang G."/>
        </authorList>
    </citation>
    <scope>NUCLEOTIDE SEQUENCE [LARGE SCALE GENOMIC DNA]</scope>
    <source>
        <strain evidence="1 2">B17</strain>
    </source>
</reference>
<dbReference type="Proteomes" id="UP000268016">
    <property type="component" value="Unassembled WGS sequence"/>
</dbReference>
<dbReference type="SUPFAM" id="SSF52266">
    <property type="entry name" value="SGNH hydrolase"/>
    <property type="match status" value="1"/>
</dbReference>
<sequence>MPVIGCGTGPAATLTGLLPALPPAAGFEAALAAVAGAAPGYPGGNLITEAQGTLASLAGWEVIQGAATLGPGQVAFARDAAPQRVRLALPAPVAAGTRVRVLWRQEGAGGLGAEMGGVTGAFRHGAGWQGTDLTLVEAAVALDLVAQAGADGLVLREVALLPLAAEGHDILLLMGDEGITGARSGAASDPVAERPGPRVDLFRDGVVGPALAPVFHRERGRGLGPVEAFAALYARRALRPGRRLLLVPAGRAGAALTAPEAPWRPGNGRAGAGDLFGAAVADALAALALPGEARLVAAWWAGGAVDLVAGAAPVDYALALADLVAGLRGALGADLPVVISGANPAAAPAEWLAAEAALDRDSGAPGAVPGVMVVPWTAGLGDGTAPGEAAAFSGGANRLRGAEAARALIDRELGAAALDVIGPGDLITEDLLIAA</sequence>
<organism evidence="1 2">
    <name type="scientific">Histidinibacterium lentulum</name>
    <dbReference type="NCBI Taxonomy" id="2480588"/>
    <lineage>
        <taxon>Bacteria</taxon>
        <taxon>Pseudomonadati</taxon>
        <taxon>Pseudomonadota</taxon>
        <taxon>Alphaproteobacteria</taxon>
        <taxon>Rhodobacterales</taxon>
        <taxon>Paracoccaceae</taxon>
        <taxon>Histidinibacterium</taxon>
    </lineage>
</organism>